<evidence type="ECO:0000256" key="2">
    <source>
        <dbReference type="ARBA" id="ARBA00022801"/>
    </source>
</evidence>
<feature type="region of interest" description="Disordered" evidence="3">
    <location>
        <begin position="1"/>
        <end position="22"/>
    </location>
</feature>
<keyword evidence="6" id="KW-1185">Reference proteome</keyword>
<keyword evidence="2 5" id="KW-0378">Hydrolase</keyword>
<organism evidence="5 6">
    <name type="scientific">Granulibacter bethesdensis (strain ATCC BAA-1260 / CGDNIH1)</name>
    <dbReference type="NCBI Taxonomy" id="391165"/>
    <lineage>
        <taxon>Bacteria</taxon>
        <taxon>Pseudomonadati</taxon>
        <taxon>Pseudomonadota</taxon>
        <taxon>Alphaproteobacteria</taxon>
        <taxon>Acetobacterales</taxon>
        <taxon>Acetobacteraceae</taxon>
        <taxon>Granulibacter</taxon>
    </lineage>
</organism>
<evidence type="ECO:0000313" key="6">
    <source>
        <dbReference type="Proteomes" id="UP000001963"/>
    </source>
</evidence>
<feature type="domain" description="Alpha/beta hydrolase fold-3" evidence="4">
    <location>
        <begin position="124"/>
        <end position="320"/>
    </location>
</feature>
<evidence type="ECO:0000259" key="4">
    <source>
        <dbReference type="Pfam" id="PF07859"/>
    </source>
</evidence>
<name>Q0BR83_GRABC</name>
<dbReference type="STRING" id="391165.GbCGDNIH1_1771"/>
<dbReference type="EC" id="3.1.1.-" evidence="5"/>
<reference evidence="5 6" key="1">
    <citation type="journal article" date="2007" name="J. Bacteriol.">
        <title>Genome sequence analysis of the emerging human pathogenic acetic acid bacterium Granulibacter bethesdensis.</title>
        <authorList>
            <person name="Greenberg D.E."/>
            <person name="Porcella S.F."/>
            <person name="Zelazny A.M."/>
            <person name="Virtaneva K."/>
            <person name="Sturdevant D.E."/>
            <person name="Kupko J.J.III."/>
            <person name="Barbian K.D."/>
            <person name="Babar A."/>
            <person name="Dorward D.W."/>
            <person name="Holland S.M."/>
        </authorList>
    </citation>
    <scope>NUCLEOTIDE SEQUENCE [LARGE SCALE GENOMIC DNA]</scope>
    <source>
        <strain evidence="6">ATCC BAA-1260 / CGDNIH1</strain>
    </source>
</reference>
<dbReference type="AlphaFoldDB" id="Q0BR83"/>
<dbReference type="HOGENOM" id="CLU_012494_13_1_5"/>
<evidence type="ECO:0000256" key="1">
    <source>
        <dbReference type="ARBA" id="ARBA00010515"/>
    </source>
</evidence>
<protein>
    <submittedName>
        <fullName evidence="5">Esterase</fullName>
        <ecNumber evidence="5">3.1.1.-</ecNumber>
    </submittedName>
</protein>
<dbReference type="KEGG" id="gbe:GbCGDNIH1_1771"/>
<dbReference type="InterPro" id="IPR050300">
    <property type="entry name" value="GDXG_lipolytic_enzyme"/>
</dbReference>
<evidence type="ECO:0000313" key="5">
    <source>
        <dbReference type="EMBL" id="ABI62669.1"/>
    </source>
</evidence>
<dbReference type="Gene3D" id="3.40.50.1820">
    <property type="entry name" value="alpha/beta hydrolase"/>
    <property type="match status" value="1"/>
</dbReference>
<sequence>MVAAQLRSGARHEERNDMTNQKSGIMVQGRLIPFPSSISQEARASLERLVNDDGVPINALYSMPPPDDHAGWMKIKGAADGHYAAAVKGLAGTLRASAETLCISETTIHVATPETISVPDGAYVDFHGGAFVFGGGEACRVQARMQADRLGALSYGVDYRMPPEYPYPAALDDAMGAYRYVLERHAPSRIVVGGRSAGGNLAVAMLLRAKDEGLPMPAGMVLLSPEVDLTESGDSFQVNQMVDVVLPGSLMRNNALYAGGADLSHPYLSPLFGDLKGLPPAFLQSGTRDLFLSNAVRMHRALRQADVDAELHVFEGMPHGGFQGNTPEDDDLAAEIARFVKARWQ</sequence>
<dbReference type="Pfam" id="PF07859">
    <property type="entry name" value="Abhydrolase_3"/>
    <property type="match status" value="1"/>
</dbReference>
<dbReference type="eggNOG" id="COG0657">
    <property type="taxonomic scope" value="Bacteria"/>
</dbReference>
<dbReference type="SUPFAM" id="SSF53474">
    <property type="entry name" value="alpha/beta-Hydrolases"/>
    <property type="match status" value="1"/>
</dbReference>
<dbReference type="PANTHER" id="PTHR48081:SF30">
    <property type="entry name" value="ACETYL-HYDROLASE LIPR-RELATED"/>
    <property type="match status" value="1"/>
</dbReference>
<dbReference type="EMBL" id="CP000394">
    <property type="protein sequence ID" value="ABI62669.1"/>
    <property type="molecule type" value="Genomic_DNA"/>
</dbReference>
<dbReference type="InterPro" id="IPR029058">
    <property type="entry name" value="AB_hydrolase_fold"/>
</dbReference>
<accession>Q0BR83</accession>
<dbReference type="Proteomes" id="UP000001963">
    <property type="component" value="Chromosome"/>
</dbReference>
<evidence type="ECO:0000256" key="3">
    <source>
        <dbReference type="SAM" id="MobiDB-lite"/>
    </source>
</evidence>
<dbReference type="GO" id="GO:0004806">
    <property type="term" value="F:triacylglycerol lipase activity"/>
    <property type="evidence" value="ECO:0007669"/>
    <property type="project" value="TreeGrafter"/>
</dbReference>
<dbReference type="InterPro" id="IPR013094">
    <property type="entry name" value="AB_hydrolase_3"/>
</dbReference>
<proteinExistence type="inferred from homology"/>
<dbReference type="ESTHER" id="grabc-q0br83">
    <property type="family name" value="GTSAGmotif"/>
</dbReference>
<comment type="similarity">
    <text evidence="1">Belongs to the 'GDXG' lipolytic enzyme family.</text>
</comment>
<gene>
    <name evidence="5" type="ordered locus">GbCGDNIH1_1771</name>
</gene>
<dbReference type="PANTHER" id="PTHR48081">
    <property type="entry name" value="AB HYDROLASE SUPERFAMILY PROTEIN C4A8.06C"/>
    <property type="match status" value="1"/>
</dbReference>